<sequence>MLEEPTVPCPSIGSSKHYLGLCKPCDFKCRSSCRFGYQCSFCHICGPAQSRQWKKQKKSFWKQACAGEAVTSRLLKLVVANRMCRSEQTRQPHKLQGIVLSFQSFLTGTRTQALCSGL</sequence>
<name>A0A812RVW5_SYMPI</name>
<reference evidence="1" key="1">
    <citation type="submission" date="2021-02" db="EMBL/GenBank/DDBJ databases">
        <authorList>
            <person name="Dougan E. K."/>
            <person name="Rhodes N."/>
            <person name="Thang M."/>
            <person name="Chan C."/>
        </authorList>
    </citation>
    <scope>NUCLEOTIDE SEQUENCE</scope>
</reference>
<dbReference type="EMBL" id="CAJNIZ010022101">
    <property type="protein sequence ID" value="CAE7457825.1"/>
    <property type="molecule type" value="Genomic_DNA"/>
</dbReference>
<accession>A0A812RVW5</accession>
<protein>
    <submittedName>
        <fullName evidence="1">Drp35 protein</fullName>
    </submittedName>
</protein>
<gene>
    <name evidence="1" type="primary">drp35</name>
    <name evidence="1" type="ORF">SPIL2461_LOCUS11279</name>
</gene>
<dbReference type="Proteomes" id="UP000649617">
    <property type="component" value="Unassembled WGS sequence"/>
</dbReference>
<organism evidence="1 2">
    <name type="scientific">Symbiodinium pilosum</name>
    <name type="common">Dinoflagellate</name>
    <dbReference type="NCBI Taxonomy" id="2952"/>
    <lineage>
        <taxon>Eukaryota</taxon>
        <taxon>Sar</taxon>
        <taxon>Alveolata</taxon>
        <taxon>Dinophyceae</taxon>
        <taxon>Suessiales</taxon>
        <taxon>Symbiodiniaceae</taxon>
        <taxon>Symbiodinium</taxon>
    </lineage>
</organism>
<evidence type="ECO:0000313" key="1">
    <source>
        <dbReference type="EMBL" id="CAE7457825.1"/>
    </source>
</evidence>
<dbReference type="OrthoDB" id="415835at2759"/>
<evidence type="ECO:0000313" key="2">
    <source>
        <dbReference type="Proteomes" id="UP000649617"/>
    </source>
</evidence>
<dbReference type="AlphaFoldDB" id="A0A812RVW5"/>
<comment type="caution">
    <text evidence="1">The sequence shown here is derived from an EMBL/GenBank/DDBJ whole genome shotgun (WGS) entry which is preliminary data.</text>
</comment>
<proteinExistence type="predicted"/>
<keyword evidence="2" id="KW-1185">Reference proteome</keyword>